<feature type="compositionally biased region" description="Polar residues" evidence="1">
    <location>
        <begin position="26"/>
        <end position="39"/>
    </location>
</feature>
<evidence type="ECO:0000256" key="1">
    <source>
        <dbReference type="SAM" id="MobiDB-lite"/>
    </source>
</evidence>
<dbReference type="OrthoDB" id="4118178at2759"/>
<dbReference type="EMBL" id="KN847337">
    <property type="protein sequence ID" value="KIW41313.1"/>
    <property type="molecule type" value="Genomic_DNA"/>
</dbReference>
<name>A0A0D2DE18_9EURO</name>
<keyword evidence="3" id="KW-1185">Reference proteome</keyword>
<dbReference type="HOGENOM" id="CLU_097999_0_0_1"/>
<proteinExistence type="predicted"/>
<dbReference type="RefSeq" id="XP_016261529.1">
    <property type="nucleotide sequence ID" value="XM_016408049.1"/>
</dbReference>
<evidence type="ECO:0000313" key="2">
    <source>
        <dbReference type="EMBL" id="KIW41313.1"/>
    </source>
</evidence>
<accession>A0A0D2DE18</accession>
<evidence type="ECO:0000313" key="3">
    <source>
        <dbReference type="Proteomes" id="UP000053342"/>
    </source>
</evidence>
<sequence>MPCMSRPIFSDGPRAVQPTYRRASAPESSTTTNRDTVSKQPSCSGDYYRGCCCGCKECGCHTSPMKDETSRHQRNNPKGRTIPMPENAATVLPWAPSSLSTIQSNDQPFSFNNSFEVDDTHLPTTELAQNELVSTMEHDEDEDPWTTGQYLSQSDDIDLEDSSNMIGAEDMDYASLCVEAGGPSSGEDSMLSSQYEASFRRPSGSVTTSQLINGIGAAFANQIPPFAAAPIECQHTRVRQMCQVCQHY</sequence>
<dbReference type="GeneID" id="27358958"/>
<dbReference type="Proteomes" id="UP000053342">
    <property type="component" value="Unassembled WGS sequence"/>
</dbReference>
<gene>
    <name evidence="2" type="ORF">PV06_06884</name>
</gene>
<feature type="region of interest" description="Disordered" evidence="1">
    <location>
        <begin position="64"/>
        <end position="85"/>
    </location>
</feature>
<organism evidence="2 3">
    <name type="scientific">Exophiala oligosperma</name>
    <dbReference type="NCBI Taxonomy" id="215243"/>
    <lineage>
        <taxon>Eukaryota</taxon>
        <taxon>Fungi</taxon>
        <taxon>Dikarya</taxon>
        <taxon>Ascomycota</taxon>
        <taxon>Pezizomycotina</taxon>
        <taxon>Eurotiomycetes</taxon>
        <taxon>Chaetothyriomycetidae</taxon>
        <taxon>Chaetothyriales</taxon>
        <taxon>Herpotrichiellaceae</taxon>
        <taxon>Exophiala</taxon>
    </lineage>
</organism>
<dbReference type="VEuPathDB" id="FungiDB:PV06_06884"/>
<protein>
    <submittedName>
        <fullName evidence="2">Uncharacterized protein</fullName>
    </submittedName>
</protein>
<reference evidence="2 3" key="1">
    <citation type="submission" date="2015-01" db="EMBL/GenBank/DDBJ databases">
        <title>The Genome Sequence of Exophiala oligosperma CBS72588.</title>
        <authorList>
            <consortium name="The Broad Institute Genomics Platform"/>
            <person name="Cuomo C."/>
            <person name="de Hoog S."/>
            <person name="Gorbushina A."/>
            <person name="Stielow B."/>
            <person name="Teixiera M."/>
            <person name="Abouelleil A."/>
            <person name="Chapman S.B."/>
            <person name="Priest M."/>
            <person name="Young S.K."/>
            <person name="Wortman J."/>
            <person name="Nusbaum C."/>
            <person name="Birren B."/>
        </authorList>
    </citation>
    <scope>NUCLEOTIDE SEQUENCE [LARGE SCALE GENOMIC DNA]</scope>
    <source>
        <strain evidence="2 3">CBS 72588</strain>
    </source>
</reference>
<dbReference type="AlphaFoldDB" id="A0A0D2DE18"/>
<feature type="region of interest" description="Disordered" evidence="1">
    <location>
        <begin position="1"/>
        <end position="39"/>
    </location>
</feature>